<sequence length="862" mass="94587">METVSNDKLDRSFLDASIPEIVSQLTVEEKIALLAGRDWWNTVAVPRLNIPSVKVTDGPNGARGGSFFNMTPASALPNATAIGATFSPSLVESAGVLLAKETKARNAVCLLAPTINIQRSPLGGRAFESFSEDPTLSGLTAAHYINGLQSENVSATIKHFVGNDQEHERMGEDSVIEQRALREIYLRPFQIAQAKSKPWAYMTSYNKLNGTHSSENKWLLTDLLRKEWGHDGLIMSDWYGTYSVDGSVNAGLNLEMPGRAIWRSEPLVKHLLMAHKIDPRQLDKVVGQTLTWVQKLAKLNQDVVYAAPSDEKTRTAEKEADAEILRRLGGEAIVVLKNQGEVLPITGQSKKVLVLGPNAKARVLTGGGSAQLKSSWSVSPYEGLVANKPDGVDLSYTLGASTSKFLPSLDEHFTCLDGTPGFDVAHYAIVDGKRADTASVTDKRDDSNLFMADFYHKDLAPLWITEIQAELTAPITGEYEFGMTVTGMGWLYVDEKLVVDASKEHERGTAFFGSGSNEIKGVVKVEKGKKYKIRAVHDGRKPESFVQGSTPLQICGLRVGAFPKFDPDQAIRDAAEQAKKVDTAVIVAGLNADWESEGYDRPDLSLPLRTNDLIDAVASANPRTIVVLQAGSAVSMPWLDKVAGVVFAWYGGNECGNAIADVVYGKVNPSGRLPISLPKREEDIAAALNYKSARTKIHYEEGIWVGYKHHNAKKIAPLYPFGHGLSYTTFEYSDLKITSQPKRGAKADDWKLGVSVSVTNTGKVAGSHSVHFYACPPPETADGLRHPEWTLQAYDKVYDLQPGKSQTVEVVLDKYAVSHWDELWKTWRAELGEWTIRVGKDAQTMEGEAKFRIDEDLEWIGV</sequence>
<evidence type="ECO:0000256" key="6">
    <source>
        <dbReference type="ARBA" id="ARBA00023295"/>
    </source>
</evidence>
<accession>A0AAD9FX29</accession>
<dbReference type="Gene3D" id="3.20.20.300">
    <property type="entry name" value="Glycoside hydrolase, family 3, N-terminal domain"/>
    <property type="match status" value="1"/>
</dbReference>
<dbReference type="InterPro" id="IPR036881">
    <property type="entry name" value="Glyco_hydro_3_C_sf"/>
</dbReference>
<comment type="caution">
    <text evidence="9">The sequence shown here is derived from an EMBL/GenBank/DDBJ whole genome shotgun (WGS) entry which is preliminary data.</text>
</comment>
<dbReference type="InterPro" id="IPR013783">
    <property type="entry name" value="Ig-like_fold"/>
</dbReference>
<evidence type="ECO:0000259" key="8">
    <source>
        <dbReference type="PROSITE" id="PS51820"/>
    </source>
</evidence>
<dbReference type="FunFam" id="2.60.40.10:FF:002799">
    <property type="entry name" value="Beta-glucosidase, putative"/>
    <property type="match status" value="1"/>
</dbReference>
<keyword evidence="5 7" id="KW-0119">Carbohydrate metabolism</keyword>
<dbReference type="PANTHER" id="PTHR42715:SF10">
    <property type="entry name" value="BETA-GLUCOSIDASE"/>
    <property type="match status" value="1"/>
</dbReference>
<dbReference type="InterPro" id="IPR001764">
    <property type="entry name" value="Glyco_hydro_3_N"/>
</dbReference>
<dbReference type="GO" id="GO:0009251">
    <property type="term" value="P:glucan catabolic process"/>
    <property type="evidence" value="ECO:0007669"/>
    <property type="project" value="TreeGrafter"/>
</dbReference>
<evidence type="ECO:0000313" key="10">
    <source>
        <dbReference type="Proteomes" id="UP001182556"/>
    </source>
</evidence>
<dbReference type="Proteomes" id="UP001182556">
    <property type="component" value="Unassembled WGS sequence"/>
</dbReference>
<dbReference type="EC" id="3.2.1.21" evidence="3 7"/>
<dbReference type="Gene3D" id="2.60.40.10">
    <property type="entry name" value="Immunoglobulins"/>
    <property type="match status" value="1"/>
</dbReference>
<evidence type="ECO:0000256" key="2">
    <source>
        <dbReference type="ARBA" id="ARBA00005336"/>
    </source>
</evidence>
<dbReference type="EMBL" id="JAODAN010000001">
    <property type="protein sequence ID" value="KAK1927840.1"/>
    <property type="molecule type" value="Genomic_DNA"/>
</dbReference>
<proteinExistence type="inferred from homology"/>
<dbReference type="GO" id="GO:0008422">
    <property type="term" value="F:beta-glucosidase activity"/>
    <property type="evidence" value="ECO:0007669"/>
    <property type="project" value="UniProtKB-EC"/>
</dbReference>
<dbReference type="Gene3D" id="2.60.120.260">
    <property type="entry name" value="Galactose-binding domain-like"/>
    <property type="match status" value="1"/>
</dbReference>
<protein>
    <recommendedName>
        <fullName evidence="3 7">beta-glucosidase</fullName>
        <ecNumber evidence="3 7">3.2.1.21</ecNumber>
    </recommendedName>
</protein>
<evidence type="ECO:0000256" key="3">
    <source>
        <dbReference type="ARBA" id="ARBA00012744"/>
    </source>
</evidence>
<dbReference type="SUPFAM" id="SSF51445">
    <property type="entry name" value="(Trans)glycosidases"/>
    <property type="match status" value="1"/>
</dbReference>
<dbReference type="InterPro" id="IPR026891">
    <property type="entry name" value="Fn3-like"/>
</dbReference>
<dbReference type="InterPro" id="IPR002772">
    <property type="entry name" value="Glyco_hydro_3_C"/>
</dbReference>
<dbReference type="SMART" id="SM00758">
    <property type="entry name" value="PA14"/>
    <property type="match status" value="1"/>
</dbReference>
<keyword evidence="6 7" id="KW-0326">Glycosidase</keyword>
<comment type="similarity">
    <text evidence="2 7">Belongs to the glycosyl hydrolase 3 family.</text>
</comment>
<dbReference type="Gene3D" id="3.40.50.1700">
    <property type="entry name" value="Glycoside hydrolase family 3 C-terminal domain"/>
    <property type="match status" value="1"/>
</dbReference>
<reference evidence="9" key="1">
    <citation type="submission" date="2023-02" db="EMBL/GenBank/DDBJ databases">
        <title>Identification and recombinant expression of a fungal hydrolase from Papiliotrema laurentii that hydrolyzes apple cutin and clears colloidal polyester polyurethane.</title>
        <authorList>
            <consortium name="DOE Joint Genome Institute"/>
            <person name="Roman V.A."/>
            <person name="Bojanowski C."/>
            <person name="Crable B.R."/>
            <person name="Wagner D.N."/>
            <person name="Hung C.S."/>
            <person name="Nadeau L.J."/>
            <person name="Schratz L."/>
            <person name="Haridas S."/>
            <person name="Pangilinan J."/>
            <person name="Lipzen A."/>
            <person name="Na H."/>
            <person name="Yan M."/>
            <person name="Ng V."/>
            <person name="Grigoriev I.V."/>
            <person name="Spatafora J.W."/>
            <person name="Barlow D."/>
            <person name="Biffinger J."/>
            <person name="Kelley-Loughnane N."/>
            <person name="Varaljay V.A."/>
            <person name="Crookes-Goodson W.J."/>
        </authorList>
    </citation>
    <scope>NUCLEOTIDE SEQUENCE</scope>
    <source>
        <strain evidence="9">5307AH</strain>
    </source>
</reference>
<dbReference type="Pfam" id="PF01915">
    <property type="entry name" value="Glyco_hydro_3_C"/>
    <property type="match status" value="1"/>
</dbReference>
<dbReference type="SUPFAM" id="SSF52279">
    <property type="entry name" value="Beta-D-glucan exohydrolase, C-terminal domain"/>
    <property type="match status" value="1"/>
</dbReference>
<dbReference type="InterPro" id="IPR037524">
    <property type="entry name" value="PA14/GLEYA"/>
</dbReference>
<dbReference type="Pfam" id="PF07691">
    <property type="entry name" value="PA14"/>
    <property type="match status" value="1"/>
</dbReference>
<dbReference type="PANTHER" id="PTHR42715">
    <property type="entry name" value="BETA-GLUCOSIDASE"/>
    <property type="match status" value="1"/>
</dbReference>
<name>A0AAD9FX29_PAPLA</name>
<dbReference type="InterPro" id="IPR019800">
    <property type="entry name" value="Glyco_hydro_3_AS"/>
</dbReference>
<dbReference type="AlphaFoldDB" id="A0AAD9FX29"/>
<dbReference type="PROSITE" id="PS00775">
    <property type="entry name" value="GLYCOSYL_HYDROL_F3"/>
    <property type="match status" value="1"/>
</dbReference>
<dbReference type="PROSITE" id="PS51820">
    <property type="entry name" value="PA14"/>
    <property type="match status" value="1"/>
</dbReference>
<feature type="domain" description="PA14" evidence="8">
    <location>
        <begin position="417"/>
        <end position="575"/>
    </location>
</feature>
<evidence type="ECO:0000313" key="9">
    <source>
        <dbReference type="EMBL" id="KAK1927840.1"/>
    </source>
</evidence>
<dbReference type="PRINTS" id="PR00133">
    <property type="entry name" value="GLHYDRLASE3"/>
</dbReference>
<keyword evidence="7" id="KW-0624">Polysaccharide degradation</keyword>
<comment type="pathway">
    <text evidence="7">Glycan metabolism; cellulose degradation.</text>
</comment>
<gene>
    <name evidence="9" type="ORF">DB88DRAFT_479472</name>
</gene>
<dbReference type="InterPro" id="IPR050288">
    <property type="entry name" value="Cellulose_deg_GH3"/>
</dbReference>
<dbReference type="Pfam" id="PF14310">
    <property type="entry name" value="Fn3-like"/>
    <property type="match status" value="1"/>
</dbReference>
<dbReference type="SMART" id="SM01217">
    <property type="entry name" value="Fn3_like"/>
    <property type="match status" value="1"/>
</dbReference>
<dbReference type="Pfam" id="PF00933">
    <property type="entry name" value="Glyco_hydro_3"/>
    <property type="match status" value="1"/>
</dbReference>
<evidence type="ECO:0000256" key="7">
    <source>
        <dbReference type="RuleBase" id="RU361161"/>
    </source>
</evidence>
<evidence type="ECO:0000256" key="5">
    <source>
        <dbReference type="ARBA" id="ARBA00023277"/>
    </source>
</evidence>
<keyword evidence="10" id="KW-1185">Reference proteome</keyword>
<evidence type="ECO:0000256" key="4">
    <source>
        <dbReference type="ARBA" id="ARBA00022801"/>
    </source>
</evidence>
<comment type="catalytic activity">
    <reaction evidence="1 7">
        <text>Hydrolysis of terminal, non-reducing beta-D-glucosyl residues with release of beta-D-glucose.</text>
        <dbReference type="EC" id="3.2.1.21"/>
    </reaction>
</comment>
<dbReference type="InterPro" id="IPR017853">
    <property type="entry name" value="GH"/>
</dbReference>
<organism evidence="9 10">
    <name type="scientific">Papiliotrema laurentii</name>
    <name type="common">Cryptococcus laurentii</name>
    <dbReference type="NCBI Taxonomy" id="5418"/>
    <lineage>
        <taxon>Eukaryota</taxon>
        <taxon>Fungi</taxon>
        <taxon>Dikarya</taxon>
        <taxon>Basidiomycota</taxon>
        <taxon>Agaricomycotina</taxon>
        <taxon>Tremellomycetes</taxon>
        <taxon>Tremellales</taxon>
        <taxon>Rhynchogastremaceae</taxon>
        <taxon>Papiliotrema</taxon>
    </lineage>
</organism>
<dbReference type="InterPro" id="IPR011658">
    <property type="entry name" value="PA14_dom"/>
</dbReference>
<dbReference type="InterPro" id="IPR036962">
    <property type="entry name" value="Glyco_hydro_3_N_sf"/>
</dbReference>
<keyword evidence="4 7" id="KW-0378">Hydrolase</keyword>
<evidence type="ECO:0000256" key="1">
    <source>
        <dbReference type="ARBA" id="ARBA00000448"/>
    </source>
</evidence>